<dbReference type="AlphaFoldDB" id="A0A1G2I4E3"/>
<gene>
    <name evidence="1" type="ORF">A3D44_04175</name>
</gene>
<organism evidence="1 2">
    <name type="scientific">Candidatus Staskawiczbacteria bacterium RIFCSPHIGHO2_02_FULL_42_22</name>
    <dbReference type="NCBI Taxonomy" id="1802207"/>
    <lineage>
        <taxon>Bacteria</taxon>
        <taxon>Candidatus Staskawicziibacteriota</taxon>
    </lineage>
</organism>
<evidence type="ECO:0000313" key="1">
    <source>
        <dbReference type="EMBL" id="OGZ69666.1"/>
    </source>
</evidence>
<name>A0A1G2I4E3_9BACT</name>
<dbReference type="STRING" id="1802207.A3D44_04175"/>
<dbReference type="Proteomes" id="UP000178820">
    <property type="component" value="Unassembled WGS sequence"/>
</dbReference>
<dbReference type="EMBL" id="MHOT01000006">
    <property type="protein sequence ID" value="OGZ69666.1"/>
    <property type="molecule type" value="Genomic_DNA"/>
</dbReference>
<comment type="caution">
    <text evidence="1">The sequence shown here is derived from an EMBL/GenBank/DDBJ whole genome shotgun (WGS) entry which is preliminary data.</text>
</comment>
<evidence type="ECO:0000313" key="2">
    <source>
        <dbReference type="Proteomes" id="UP000178820"/>
    </source>
</evidence>
<sequence>MTEKEWLVSGDPYTMWLNNPKLISYRKAILFAVVIMEDISMAFDESLDRPNFSKLINLAQKIAKVGKIDRTDRKTIAKLRHYFQDAMSTYLEDNQFQAIGELINLLIKKGSLAVGMIGILQDICNVVILDTGAGYRDALNSLRGHQCQILRDIFGNPFQPPPAINPVWFRWSDGAIIKIARVIYDEHGFDRLPILADALEDAGCTDAAILEHLRGPGPHVRGCWALDLLLGKE</sequence>
<accession>A0A1G2I4E3</accession>
<proteinExistence type="predicted"/>
<protein>
    <submittedName>
        <fullName evidence="1">Uncharacterized protein</fullName>
    </submittedName>
</protein>
<reference evidence="1 2" key="1">
    <citation type="journal article" date="2016" name="Nat. Commun.">
        <title>Thousands of microbial genomes shed light on interconnected biogeochemical processes in an aquifer system.</title>
        <authorList>
            <person name="Anantharaman K."/>
            <person name="Brown C.T."/>
            <person name="Hug L.A."/>
            <person name="Sharon I."/>
            <person name="Castelle C.J."/>
            <person name="Probst A.J."/>
            <person name="Thomas B.C."/>
            <person name="Singh A."/>
            <person name="Wilkins M.J."/>
            <person name="Karaoz U."/>
            <person name="Brodie E.L."/>
            <person name="Williams K.H."/>
            <person name="Hubbard S.S."/>
            <person name="Banfield J.F."/>
        </authorList>
    </citation>
    <scope>NUCLEOTIDE SEQUENCE [LARGE SCALE GENOMIC DNA]</scope>
</reference>